<dbReference type="GO" id="GO:0030150">
    <property type="term" value="P:protein import into mitochondrial matrix"/>
    <property type="evidence" value="ECO:0007669"/>
    <property type="project" value="TreeGrafter"/>
</dbReference>
<dbReference type="EMBL" id="IAAA01003274">
    <property type="protein sequence ID" value="LAA03397.1"/>
    <property type="molecule type" value="mRNA"/>
</dbReference>
<dbReference type="PANTHER" id="PTHR15371">
    <property type="entry name" value="TIM23"/>
    <property type="match status" value="1"/>
</dbReference>
<protein>
    <submittedName>
        <fullName evidence="5">Mitochondrial import inner membrane translocase, subunit TIM23, putative</fullName>
    </submittedName>
</protein>
<organism evidence="5">
    <name type="scientific">Parasteatoda tepidariorum</name>
    <name type="common">Common house spider</name>
    <name type="synonym">Achaearanea tepidariorum</name>
    <dbReference type="NCBI Taxonomy" id="114398"/>
    <lineage>
        <taxon>Eukaryota</taxon>
        <taxon>Metazoa</taxon>
        <taxon>Ecdysozoa</taxon>
        <taxon>Arthropoda</taxon>
        <taxon>Chelicerata</taxon>
        <taxon>Arachnida</taxon>
        <taxon>Araneae</taxon>
        <taxon>Araneomorphae</taxon>
        <taxon>Entelegynae</taxon>
        <taxon>Araneoidea</taxon>
        <taxon>Theridiidae</taxon>
        <taxon>Parasteatoda</taxon>
    </lineage>
</organism>
<dbReference type="KEGG" id="ptep:107449440"/>
<evidence type="ECO:0000256" key="4">
    <source>
        <dbReference type="ARBA" id="ARBA00023136"/>
    </source>
</evidence>
<dbReference type="AlphaFoldDB" id="A0A2L2Y7V5"/>
<dbReference type="OrthoDB" id="159299at2759"/>
<name>A0A2L2Y7V5_PARTP</name>
<keyword evidence="2" id="KW-0812">Transmembrane</keyword>
<comment type="subcellular location">
    <subcellularLocation>
        <location evidence="1">Membrane</location>
        <topology evidence="1">Multi-pass membrane protein</topology>
    </subcellularLocation>
</comment>
<evidence type="ECO:0000256" key="2">
    <source>
        <dbReference type="ARBA" id="ARBA00022692"/>
    </source>
</evidence>
<evidence type="ECO:0000256" key="1">
    <source>
        <dbReference type="ARBA" id="ARBA00004141"/>
    </source>
</evidence>
<evidence type="ECO:0000256" key="3">
    <source>
        <dbReference type="ARBA" id="ARBA00022989"/>
    </source>
</evidence>
<dbReference type="RefSeq" id="XP_015920443.1">
    <property type="nucleotide sequence ID" value="XM_016064957.2"/>
</dbReference>
<dbReference type="PANTHER" id="PTHR15371:SF0">
    <property type="entry name" value="SD19278P"/>
    <property type="match status" value="1"/>
</dbReference>
<dbReference type="GO" id="GO:0008320">
    <property type="term" value="F:protein transmembrane transporter activity"/>
    <property type="evidence" value="ECO:0007669"/>
    <property type="project" value="TreeGrafter"/>
</dbReference>
<evidence type="ECO:0000313" key="5">
    <source>
        <dbReference type="EMBL" id="LAA03400.1"/>
    </source>
</evidence>
<sequence>MDRQSGYLNIFPPMDPGMMQYGAGSNNASLSPYLNVDPAYLSQGGPEWIFPEGASRQRGRFELAFSQIGGAVMTGAFLGGAQGFYGGYKQMAASNQIASIKRTQLLNHITKRGAGTANTLGVVAVMYSGFGVLFSFVRGVDDEINTIAAGACTGLLYKSSAGLKRCGIGGAIGLGLTSIYCLWTSKDRIKQMLNIV</sequence>
<accession>A0A2L2Y7V5</accession>
<dbReference type="GO" id="GO:0005744">
    <property type="term" value="C:TIM23 mitochondrial import inner membrane translocase complex"/>
    <property type="evidence" value="ECO:0007669"/>
    <property type="project" value="TreeGrafter"/>
</dbReference>
<dbReference type="InterPro" id="IPR045238">
    <property type="entry name" value="Tim23-like"/>
</dbReference>
<dbReference type="OMA" id="DNDNIWS"/>
<dbReference type="Pfam" id="PF02466">
    <property type="entry name" value="Tim17"/>
    <property type="match status" value="1"/>
</dbReference>
<keyword evidence="3" id="KW-1133">Transmembrane helix</keyword>
<reference evidence="5" key="1">
    <citation type="journal article" date="2016" name="Mol. Ecol. Resour.">
        <title>Evaluation of the impact of RNA preservation methods of spiders for de novo transcriptome assembly.</title>
        <authorList>
            <person name="Kono N."/>
            <person name="Nakamura H."/>
            <person name="Ito Y."/>
            <person name="Tomita M."/>
            <person name="Arakawa K."/>
        </authorList>
    </citation>
    <scope>NUCLEOTIDE SEQUENCE</scope>
    <source>
        <tissue evidence="5">Whole body</tissue>
    </source>
</reference>
<proteinExistence type="evidence at transcript level"/>
<dbReference type="EMBL" id="IAAA01003275">
    <property type="protein sequence ID" value="LAA03400.1"/>
    <property type="molecule type" value="mRNA"/>
</dbReference>
<dbReference type="GeneID" id="107449440"/>
<keyword evidence="4" id="KW-0472">Membrane</keyword>